<proteinExistence type="predicted"/>
<reference evidence="3" key="2">
    <citation type="journal article" date="2010" name="Genome Res.">
        <title>Population genomic sequencing of Coccidioides fungi reveals recent hybridization and transposon control.</title>
        <authorList>
            <person name="Neafsey D.E."/>
            <person name="Barker B.M."/>
            <person name="Sharpton T.J."/>
            <person name="Stajich J.E."/>
            <person name="Park D.J."/>
            <person name="Whiston E."/>
            <person name="Hung C.-Y."/>
            <person name="McMahan C."/>
            <person name="White J."/>
            <person name="Sykes S."/>
            <person name="Heiman D."/>
            <person name="Young S."/>
            <person name="Zeng Q."/>
            <person name="Abouelleil A."/>
            <person name="Aftuck L."/>
            <person name="Bessette D."/>
            <person name="Brown A."/>
            <person name="FitzGerald M."/>
            <person name="Lui A."/>
            <person name="Macdonald J.P."/>
            <person name="Priest M."/>
            <person name="Orbach M.J."/>
            <person name="Galgiani J.N."/>
            <person name="Kirkland T.N."/>
            <person name="Cole G.T."/>
            <person name="Birren B.W."/>
            <person name="Henn M.R."/>
            <person name="Taylor J.W."/>
            <person name="Rounsley S.D."/>
        </authorList>
    </citation>
    <scope>GENOME REANNOTATION</scope>
    <source>
        <strain evidence="3">RS</strain>
    </source>
</reference>
<dbReference type="VEuPathDB" id="FungiDB:CIMG_12768"/>
<dbReference type="Proteomes" id="UP000001261">
    <property type="component" value="Unassembled WGS sequence"/>
</dbReference>
<feature type="compositionally biased region" description="Basic and acidic residues" evidence="1">
    <location>
        <begin position="29"/>
        <end position="39"/>
    </location>
</feature>
<evidence type="ECO:0000313" key="2">
    <source>
        <dbReference type="EMBL" id="KJF60133.1"/>
    </source>
</evidence>
<sequence length="132" mass="14748">MATILECTTPVHPSLGSGTALDIWLQQREGQEGRGEQRVQHMPLRLPSPNPNQHKNETGKQPLPTSYQTRDLITGMPSKQFEGSKGICKYSIRDKMQGLKTLSQQRLCYCVKESQSTPYSNLKGQTSSKGRT</sequence>
<feature type="region of interest" description="Disordered" evidence="1">
    <location>
        <begin position="28"/>
        <end position="68"/>
    </location>
</feature>
<evidence type="ECO:0000313" key="3">
    <source>
        <dbReference type="Proteomes" id="UP000001261"/>
    </source>
</evidence>
<dbReference type="AlphaFoldDB" id="A0A0D8JV44"/>
<protein>
    <submittedName>
        <fullName evidence="2">Uncharacterized protein</fullName>
    </submittedName>
</protein>
<accession>A0A0D8JV44</accession>
<dbReference type="GeneID" id="24164395"/>
<evidence type="ECO:0000256" key="1">
    <source>
        <dbReference type="SAM" id="MobiDB-lite"/>
    </source>
</evidence>
<dbReference type="RefSeq" id="XP_004445771.1">
    <property type="nucleotide sequence ID" value="XM_004445714.1"/>
</dbReference>
<gene>
    <name evidence="2" type="ORF">CIMG_12768</name>
</gene>
<dbReference type="KEGG" id="cim:CIMG_12768"/>
<organism evidence="2 3">
    <name type="scientific">Coccidioides immitis (strain RS)</name>
    <name type="common">Valley fever fungus</name>
    <dbReference type="NCBI Taxonomy" id="246410"/>
    <lineage>
        <taxon>Eukaryota</taxon>
        <taxon>Fungi</taxon>
        <taxon>Dikarya</taxon>
        <taxon>Ascomycota</taxon>
        <taxon>Pezizomycotina</taxon>
        <taxon>Eurotiomycetes</taxon>
        <taxon>Eurotiomycetidae</taxon>
        <taxon>Onygenales</taxon>
        <taxon>Onygenaceae</taxon>
        <taxon>Coccidioides</taxon>
    </lineage>
</organism>
<name>A0A0D8JV44_COCIM</name>
<keyword evidence="3" id="KW-1185">Reference proteome</keyword>
<dbReference type="InParanoid" id="A0A0D8JV44"/>
<reference evidence="3" key="1">
    <citation type="journal article" date="2009" name="Genome Res.">
        <title>Comparative genomic analyses of the human fungal pathogens Coccidioides and their relatives.</title>
        <authorList>
            <person name="Sharpton T.J."/>
            <person name="Stajich J.E."/>
            <person name="Rounsley S.D."/>
            <person name="Gardner M.J."/>
            <person name="Wortman J.R."/>
            <person name="Jordar V.S."/>
            <person name="Maiti R."/>
            <person name="Kodira C.D."/>
            <person name="Neafsey D.E."/>
            <person name="Zeng Q."/>
            <person name="Hung C.-Y."/>
            <person name="McMahan C."/>
            <person name="Muszewska A."/>
            <person name="Grynberg M."/>
            <person name="Mandel M.A."/>
            <person name="Kellner E.M."/>
            <person name="Barker B.M."/>
            <person name="Galgiani J.N."/>
            <person name="Orbach M.J."/>
            <person name="Kirkland T.N."/>
            <person name="Cole G.T."/>
            <person name="Henn M.R."/>
            <person name="Birren B.W."/>
            <person name="Taylor J.W."/>
        </authorList>
    </citation>
    <scope>NUCLEOTIDE SEQUENCE [LARGE SCALE GENOMIC DNA]</scope>
    <source>
        <strain evidence="3">RS</strain>
    </source>
</reference>
<dbReference type="EMBL" id="GG704911">
    <property type="protein sequence ID" value="KJF60133.1"/>
    <property type="molecule type" value="Genomic_DNA"/>
</dbReference>